<accession>A0A8C9R3I2</accession>
<name>A0A8C9R3I2_SCLFO</name>
<keyword evidence="1" id="KW-0348">Hemagglutinin</keyword>
<dbReference type="Pfam" id="PF02140">
    <property type="entry name" value="SUEL_Lectin"/>
    <property type="match status" value="5"/>
</dbReference>
<dbReference type="PROSITE" id="PS50228">
    <property type="entry name" value="SUEL_LECTIN"/>
    <property type="match status" value="5"/>
</dbReference>
<feature type="domain" description="SUEL-type lectin" evidence="5">
    <location>
        <begin position="165"/>
        <end position="263"/>
    </location>
</feature>
<feature type="signal peptide" evidence="4">
    <location>
        <begin position="1"/>
        <end position="20"/>
    </location>
</feature>
<feature type="domain" description="SUEL-type lectin" evidence="5">
    <location>
        <begin position="77"/>
        <end position="167"/>
    </location>
</feature>
<dbReference type="Gene3D" id="2.60.120.740">
    <property type="match status" value="5"/>
</dbReference>
<dbReference type="OrthoDB" id="1100386at2759"/>
<dbReference type="CDD" id="cd22833">
    <property type="entry name" value="Gal_Rha_Lectin_CSL1-2_RBL_SML_rpt1"/>
    <property type="match status" value="1"/>
</dbReference>
<dbReference type="GO" id="GO:0030246">
    <property type="term" value="F:carbohydrate binding"/>
    <property type="evidence" value="ECO:0007669"/>
    <property type="project" value="UniProtKB-KW"/>
</dbReference>
<dbReference type="InterPro" id="IPR043159">
    <property type="entry name" value="Lectin_gal-bd_sf"/>
</dbReference>
<feature type="domain" description="SUEL-type lectin" evidence="5">
    <location>
        <begin position="366"/>
        <end position="456"/>
    </location>
</feature>
<proteinExistence type="predicted"/>
<dbReference type="GeneTree" id="ENSGT00940000154285"/>
<organism evidence="6 7">
    <name type="scientific">Scleropages formosus</name>
    <name type="common">Asian bonytongue</name>
    <name type="synonym">Osteoglossum formosum</name>
    <dbReference type="NCBI Taxonomy" id="113540"/>
    <lineage>
        <taxon>Eukaryota</taxon>
        <taxon>Metazoa</taxon>
        <taxon>Chordata</taxon>
        <taxon>Craniata</taxon>
        <taxon>Vertebrata</taxon>
        <taxon>Euteleostomi</taxon>
        <taxon>Actinopterygii</taxon>
        <taxon>Neopterygii</taxon>
        <taxon>Teleostei</taxon>
        <taxon>Osteoglossocephala</taxon>
        <taxon>Osteoglossomorpha</taxon>
        <taxon>Osteoglossiformes</taxon>
        <taxon>Osteoglossidae</taxon>
        <taxon>Scleropages</taxon>
    </lineage>
</organism>
<evidence type="ECO:0000256" key="2">
    <source>
        <dbReference type="ARBA" id="ARBA00022734"/>
    </source>
</evidence>
<keyword evidence="3" id="KW-0677">Repeat</keyword>
<keyword evidence="7" id="KW-1185">Reference proteome</keyword>
<evidence type="ECO:0000256" key="1">
    <source>
        <dbReference type="ARBA" id="ARBA00022546"/>
    </source>
</evidence>
<dbReference type="InterPro" id="IPR000922">
    <property type="entry name" value="Lectin_gal-bd_dom"/>
</dbReference>
<dbReference type="AlphaFoldDB" id="A0A8C9R3I2"/>
<reference evidence="6" key="2">
    <citation type="submission" date="2025-08" db="UniProtKB">
        <authorList>
            <consortium name="Ensembl"/>
        </authorList>
    </citation>
    <scope>IDENTIFICATION</scope>
</reference>
<dbReference type="Ensembl" id="ENSSFOT00015006160.2">
    <property type="protein sequence ID" value="ENSSFOP00015006063.2"/>
    <property type="gene ID" value="ENSSFOG00015003956.2"/>
</dbReference>
<feature type="chain" id="PRO_5035000729" description="SUEL-type lectin domain-containing protein" evidence="4">
    <location>
        <begin position="21"/>
        <end position="461"/>
    </location>
</feature>
<keyword evidence="4" id="KW-0732">Signal</keyword>
<evidence type="ECO:0000259" key="5">
    <source>
        <dbReference type="PROSITE" id="PS50228"/>
    </source>
</evidence>
<evidence type="ECO:0000256" key="4">
    <source>
        <dbReference type="SAM" id="SignalP"/>
    </source>
</evidence>
<keyword evidence="2" id="KW-0430">Lectin</keyword>
<reference evidence="6 7" key="1">
    <citation type="submission" date="2019-04" db="EMBL/GenBank/DDBJ databases">
        <authorList>
            <consortium name="Wellcome Sanger Institute Data Sharing"/>
        </authorList>
    </citation>
    <scope>NUCLEOTIDE SEQUENCE [LARGE SCALE GENOMIC DNA]</scope>
</reference>
<dbReference type="PANTHER" id="PTHR46780">
    <property type="entry name" value="PROTEIN EVA-1"/>
    <property type="match status" value="1"/>
</dbReference>
<evidence type="ECO:0000256" key="3">
    <source>
        <dbReference type="ARBA" id="ARBA00022737"/>
    </source>
</evidence>
<dbReference type="FunFam" id="2.60.120.740:FF:000003">
    <property type="entry name" value="Protein eva-1 homolog C"/>
    <property type="match status" value="1"/>
</dbReference>
<evidence type="ECO:0000313" key="6">
    <source>
        <dbReference type="Ensembl" id="ENSSFOP00015006063.2"/>
    </source>
</evidence>
<dbReference type="Proteomes" id="UP000694397">
    <property type="component" value="Chromosome 15"/>
</dbReference>
<reference evidence="6" key="3">
    <citation type="submission" date="2025-09" db="UniProtKB">
        <authorList>
            <consortium name="Ensembl"/>
        </authorList>
    </citation>
    <scope>IDENTIFICATION</scope>
</reference>
<dbReference type="CDD" id="cd22834">
    <property type="entry name" value="Gal_Rha_Lectin_CSL1_rpt2"/>
    <property type="match status" value="3"/>
</dbReference>
<sequence>NFFFFFFFFFPLSLPLRCNGKSQCEVKVDNGVFTDPCAGTYKYLEVSYGCLPFILGGCIGAAVCGKFNNSWSGIVTTCDGSVQQLSCEEGIIKIESANYGRTNGITCSQGVPTQQLTNVQCNQPGVYCLVSQRCDGTKKCEVSVGPTEFSDPCADTFKYLETSYSCIPANTSVTCEYGVGTLNCGADFIKIFHTTYGRRDSTTCSAGRPPTQLANVNCFLCRTLQISNSCDGKNLCSVIATDQSFPDPCFGTYKYLEVSYGCYSAKTSITCDGATGELSCGKDFIKVLHATYGRRDKTTCSNGRPPTEVAVANCYQPRTLQISSRCDGKNRCFATFPDPSFSDPCVGTYKYLEVTYRCYPAQINVACEGFLSSLDCGNNVIRILEANYGRRSRTICTTGRPQSQLENVNCLLPETFRVMSDRCDGKSRCEMLAENSIFTDPCYGTYKYLEVSYSCFPPRIA</sequence>
<protein>
    <recommendedName>
        <fullName evidence="5">SUEL-type lectin domain-containing protein</fullName>
    </recommendedName>
</protein>
<evidence type="ECO:0000313" key="7">
    <source>
        <dbReference type="Proteomes" id="UP000694397"/>
    </source>
</evidence>
<feature type="domain" description="SUEL-type lectin" evidence="5">
    <location>
        <begin position="270"/>
        <end position="359"/>
    </location>
</feature>
<feature type="domain" description="SUEL-type lectin" evidence="5">
    <location>
        <begin position="17"/>
        <end position="51"/>
    </location>
</feature>